<dbReference type="OrthoDB" id="5296629at2"/>
<evidence type="ECO:0008006" key="4">
    <source>
        <dbReference type="Google" id="ProtNLM"/>
    </source>
</evidence>
<evidence type="ECO:0000313" key="2">
    <source>
        <dbReference type="EMBL" id="SHF02241.1"/>
    </source>
</evidence>
<feature type="compositionally biased region" description="Pro residues" evidence="1">
    <location>
        <begin position="63"/>
        <end position="77"/>
    </location>
</feature>
<dbReference type="AlphaFoldDB" id="A0A1M4Y911"/>
<evidence type="ECO:0000313" key="3">
    <source>
        <dbReference type="Proteomes" id="UP000184327"/>
    </source>
</evidence>
<organism evidence="2 3">
    <name type="scientific">Lampropedia hyalina DSM 16112</name>
    <dbReference type="NCBI Taxonomy" id="1122156"/>
    <lineage>
        <taxon>Bacteria</taxon>
        <taxon>Pseudomonadati</taxon>
        <taxon>Pseudomonadota</taxon>
        <taxon>Betaproteobacteria</taxon>
        <taxon>Burkholderiales</taxon>
        <taxon>Comamonadaceae</taxon>
        <taxon>Lampropedia</taxon>
    </lineage>
</organism>
<keyword evidence="3" id="KW-1185">Reference proteome</keyword>
<dbReference type="RefSeq" id="WP_073355805.1">
    <property type="nucleotide sequence ID" value="NZ_FQUZ01000011.1"/>
</dbReference>
<proteinExistence type="predicted"/>
<name>A0A1M4Y911_9BURK</name>
<feature type="region of interest" description="Disordered" evidence="1">
    <location>
        <begin position="55"/>
        <end position="87"/>
    </location>
</feature>
<dbReference type="InterPro" id="IPR014991">
    <property type="entry name" value="DUF1840"/>
</dbReference>
<accession>A0A1M4Y911</accession>
<sequence>MFKFQSRSNAAILYFNADAQRLLDIVGKEASPQGILTQQQIPAAIAALEAAIRAEDERLQGTPPEPQAFVPIPPQPEPGHDTDTPPVQTVSLRQRAQPLLQLLRESHAADEPVVWGV</sequence>
<evidence type="ECO:0000256" key="1">
    <source>
        <dbReference type="SAM" id="MobiDB-lite"/>
    </source>
</evidence>
<dbReference type="Pfam" id="PF08895">
    <property type="entry name" value="DUF1840"/>
    <property type="match status" value="1"/>
</dbReference>
<dbReference type="EMBL" id="FQUZ01000011">
    <property type="protein sequence ID" value="SHF02241.1"/>
    <property type="molecule type" value="Genomic_DNA"/>
</dbReference>
<dbReference type="Proteomes" id="UP000184327">
    <property type="component" value="Unassembled WGS sequence"/>
</dbReference>
<dbReference type="STRING" id="1122156.SAMN02745117_01208"/>
<gene>
    <name evidence="2" type="ORF">SAMN02745117_01208</name>
</gene>
<protein>
    <recommendedName>
        <fullName evidence="4">DUF1840 domain-containing protein</fullName>
    </recommendedName>
</protein>
<reference evidence="2 3" key="1">
    <citation type="submission" date="2016-11" db="EMBL/GenBank/DDBJ databases">
        <authorList>
            <person name="Jaros S."/>
            <person name="Januszkiewicz K."/>
            <person name="Wedrychowicz H."/>
        </authorList>
    </citation>
    <scope>NUCLEOTIDE SEQUENCE [LARGE SCALE GENOMIC DNA]</scope>
    <source>
        <strain evidence="2 3">DSM 16112</strain>
    </source>
</reference>